<dbReference type="EMBL" id="JACIDM010000003">
    <property type="protein sequence ID" value="MBB4084006.1"/>
    <property type="molecule type" value="Genomic_DNA"/>
</dbReference>
<comment type="caution">
    <text evidence="1">The sequence shown here is derived from an EMBL/GenBank/DDBJ whole genome shotgun (WGS) entry which is preliminary data.</text>
</comment>
<evidence type="ECO:0000313" key="1">
    <source>
        <dbReference type="EMBL" id="MBB4084006.1"/>
    </source>
</evidence>
<evidence type="ECO:0000313" key="2">
    <source>
        <dbReference type="Proteomes" id="UP000529946"/>
    </source>
</evidence>
<sequence length="37" mass="4122">MHYVAPVRAVATVDKKTLRLLAVLALWLRTEKATSKA</sequence>
<organism evidence="1 2">
    <name type="scientific">Brevundimonas lenta</name>
    <dbReference type="NCBI Taxonomy" id="424796"/>
    <lineage>
        <taxon>Bacteria</taxon>
        <taxon>Pseudomonadati</taxon>
        <taxon>Pseudomonadota</taxon>
        <taxon>Alphaproteobacteria</taxon>
        <taxon>Caulobacterales</taxon>
        <taxon>Caulobacteraceae</taxon>
        <taxon>Brevundimonas</taxon>
    </lineage>
</organism>
<keyword evidence="2" id="KW-1185">Reference proteome</keyword>
<reference evidence="1 2" key="1">
    <citation type="submission" date="2020-08" db="EMBL/GenBank/DDBJ databases">
        <title>Genomic Encyclopedia of Type Strains, Phase IV (KMG-IV): sequencing the most valuable type-strain genomes for metagenomic binning, comparative biology and taxonomic classification.</title>
        <authorList>
            <person name="Goeker M."/>
        </authorList>
    </citation>
    <scope>NUCLEOTIDE SEQUENCE [LARGE SCALE GENOMIC DNA]</scope>
    <source>
        <strain evidence="1 2">DSM 23960</strain>
    </source>
</reference>
<dbReference type="AlphaFoldDB" id="A0A7W6JF88"/>
<dbReference type="Proteomes" id="UP000529946">
    <property type="component" value="Unassembled WGS sequence"/>
</dbReference>
<proteinExistence type="predicted"/>
<accession>A0A7W6JF88</accession>
<gene>
    <name evidence="1" type="ORF">GGR12_002894</name>
</gene>
<protein>
    <submittedName>
        <fullName evidence="1">Uncharacterized protein</fullName>
    </submittedName>
</protein>
<name>A0A7W6JF88_9CAUL</name>